<comment type="caution">
    <text evidence="2">The sequence shown here is derived from an EMBL/GenBank/DDBJ whole genome shotgun (WGS) entry which is preliminary data.</text>
</comment>
<keyword evidence="3" id="KW-1185">Reference proteome</keyword>
<dbReference type="Proteomes" id="UP000542720">
    <property type="component" value="Unassembled WGS sequence"/>
</dbReference>
<sequence length="142" mass="15324">MAEQNPSILSHVSIGSNRFDEAVIFYDQVLATLGCQRIMAHPGAVAWGREYPEFWVQQPIDGQPASIGNGSHFGFVAQSQAAVDAFYNAALAAGARADGPPGPRPDYGAPYYGCFVRDLDGHKIEAAYWDASLGMTQEPHSH</sequence>
<dbReference type="PANTHER" id="PTHR35006">
    <property type="entry name" value="GLYOXALASE FAMILY PROTEIN (AFU_ORTHOLOGUE AFUA_5G14830)"/>
    <property type="match status" value="1"/>
</dbReference>
<dbReference type="PROSITE" id="PS51819">
    <property type="entry name" value="VOC"/>
    <property type="match status" value="1"/>
</dbReference>
<dbReference type="Gene3D" id="3.10.180.10">
    <property type="entry name" value="2,3-Dihydroxybiphenyl 1,2-Dioxygenase, domain 1"/>
    <property type="match status" value="1"/>
</dbReference>
<dbReference type="CDD" id="cd07262">
    <property type="entry name" value="VOC_like"/>
    <property type="match status" value="1"/>
</dbReference>
<dbReference type="Pfam" id="PF00903">
    <property type="entry name" value="Glyoxalase"/>
    <property type="match status" value="1"/>
</dbReference>
<dbReference type="PANTHER" id="PTHR35006:SF4">
    <property type="entry name" value="BLR7706 PROTEIN"/>
    <property type="match status" value="1"/>
</dbReference>
<reference evidence="2 3" key="1">
    <citation type="submission" date="2020-08" db="EMBL/GenBank/DDBJ databases">
        <authorList>
            <person name="Kim C.M."/>
        </authorList>
    </citation>
    <scope>NUCLEOTIDE SEQUENCE [LARGE SCALE GENOMIC DNA]</scope>
    <source>
        <strain evidence="2 3">UL070</strain>
    </source>
</reference>
<evidence type="ECO:0000313" key="2">
    <source>
        <dbReference type="EMBL" id="MBB2493616.1"/>
    </source>
</evidence>
<dbReference type="AlphaFoldDB" id="A0A7W4LIB0"/>
<protein>
    <submittedName>
        <fullName evidence="2">VOC family protein</fullName>
    </submittedName>
</protein>
<gene>
    <name evidence="2" type="ORF">H3H51_01215</name>
</gene>
<organism evidence="2 3">
    <name type="scientific">Aquipseudomonas ullengensis</name>
    <dbReference type="NCBI Taxonomy" id="2759166"/>
    <lineage>
        <taxon>Bacteria</taxon>
        <taxon>Pseudomonadati</taxon>
        <taxon>Pseudomonadota</taxon>
        <taxon>Gammaproteobacteria</taxon>
        <taxon>Pseudomonadales</taxon>
        <taxon>Pseudomonadaceae</taxon>
        <taxon>Aquipseudomonas</taxon>
    </lineage>
</organism>
<dbReference type="EMBL" id="JACJUD010000001">
    <property type="protein sequence ID" value="MBB2493616.1"/>
    <property type="molecule type" value="Genomic_DNA"/>
</dbReference>
<dbReference type="InterPro" id="IPR004360">
    <property type="entry name" value="Glyas_Fos-R_dOase_dom"/>
</dbReference>
<dbReference type="SUPFAM" id="SSF54593">
    <property type="entry name" value="Glyoxalase/Bleomycin resistance protein/Dihydroxybiphenyl dioxygenase"/>
    <property type="match status" value="1"/>
</dbReference>
<dbReference type="InterPro" id="IPR029068">
    <property type="entry name" value="Glyas_Bleomycin-R_OHBP_Dase"/>
</dbReference>
<name>A0A7W4LIB0_9GAMM</name>
<feature type="domain" description="VOC" evidence="1">
    <location>
        <begin position="8"/>
        <end position="129"/>
    </location>
</feature>
<dbReference type="InterPro" id="IPR037523">
    <property type="entry name" value="VOC_core"/>
</dbReference>
<dbReference type="RefSeq" id="WP_183087197.1">
    <property type="nucleotide sequence ID" value="NZ_JACJUD010000001.1"/>
</dbReference>
<accession>A0A7W4LIB0</accession>
<evidence type="ECO:0000259" key="1">
    <source>
        <dbReference type="PROSITE" id="PS51819"/>
    </source>
</evidence>
<evidence type="ECO:0000313" key="3">
    <source>
        <dbReference type="Proteomes" id="UP000542720"/>
    </source>
</evidence>
<proteinExistence type="predicted"/>